<evidence type="ECO:0000256" key="1">
    <source>
        <dbReference type="ARBA" id="ARBA00005329"/>
    </source>
</evidence>
<dbReference type="Pfam" id="PF00199">
    <property type="entry name" value="Catalase"/>
    <property type="match status" value="1"/>
</dbReference>
<keyword evidence="5 7" id="KW-0560">Oxidoreductase</keyword>
<feature type="signal peptide" evidence="10">
    <location>
        <begin position="1"/>
        <end position="22"/>
    </location>
</feature>
<dbReference type="GO" id="GO:0046872">
    <property type="term" value="F:metal ion binding"/>
    <property type="evidence" value="ECO:0007669"/>
    <property type="project" value="UniProtKB-KW"/>
</dbReference>
<evidence type="ECO:0000313" key="13">
    <source>
        <dbReference type="Proteomes" id="UP000244890"/>
    </source>
</evidence>
<evidence type="ECO:0000256" key="9">
    <source>
        <dbReference type="PIRSR" id="PIRSR000296-2"/>
    </source>
</evidence>
<dbReference type="GO" id="GO:0005737">
    <property type="term" value="C:cytoplasm"/>
    <property type="evidence" value="ECO:0007669"/>
    <property type="project" value="TreeGrafter"/>
</dbReference>
<organism evidence="12 13">
    <name type="scientific">Helicobacter apodemus</name>
    <dbReference type="NCBI Taxonomy" id="135569"/>
    <lineage>
        <taxon>Bacteria</taxon>
        <taxon>Pseudomonadati</taxon>
        <taxon>Campylobacterota</taxon>
        <taxon>Epsilonproteobacteria</taxon>
        <taxon>Campylobacterales</taxon>
        <taxon>Helicobacteraceae</taxon>
        <taxon>Helicobacter</taxon>
    </lineage>
</organism>
<evidence type="ECO:0000256" key="10">
    <source>
        <dbReference type="SAM" id="SignalP"/>
    </source>
</evidence>
<reference evidence="12 13" key="1">
    <citation type="submission" date="2017-06" db="EMBL/GenBank/DDBJ databases">
        <title>Complete genome of Helicobacter apodemus.</title>
        <authorList>
            <person name="Cho S."/>
        </authorList>
    </citation>
    <scope>NUCLEOTIDE SEQUENCE [LARGE SCALE GENOMIC DNA]</scope>
    <source>
        <strain evidence="13">SNUVETPUB-15-01</strain>
    </source>
</reference>
<dbReference type="InterPro" id="IPR011614">
    <property type="entry name" value="Catalase_core"/>
</dbReference>
<dbReference type="PANTHER" id="PTHR11465:SF9">
    <property type="entry name" value="CATALASE"/>
    <property type="match status" value="1"/>
</dbReference>
<evidence type="ECO:0000256" key="4">
    <source>
        <dbReference type="ARBA" id="ARBA00022723"/>
    </source>
</evidence>
<dbReference type="OrthoDB" id="255727at2"/>
<dbReference type="Proteomes" id="UP000244890">
    <property type="component" value="Chromosome"/>
</dbReference>
<dbReference type="PIRSF" id="PIRSF000296">
    <property type="entry name" value="SrpA"/>
    <property type="match status" value="1"/>
</dbReference>
<feature type="binding site" description="axial binding residue" evidence="9">
    <location>
        <position position="314"/>
    </location>
    <ligand>
        <name>heme</name>
        <dbReference type="ChEBI" id="CHEBI:30413"/>
    </ligand>
    <ligandPart>
        <name>Fe</name>
        <dbReference type="ChEBI" id="CHEBI:18248"/>
    </ligandPart>
</feature>
<dbReference type="GO" id="GO:0020037">
    <property type="term" value="F:heme binding"/>
    <property type="evidence" value="ECO:0007669"/>
    <property type="project" value="InterPro"/>
</dbReference>
<keyword evidence="3 7" id="KW-0349">Heme</keyword>
<comment type="function">
    <text evidence="7">Has an organic peroxide-dependent peroxidase activity.</text>
</comment>
<dbReference type="PROSITE" id="PS51402">
    <property type="entry name" value="CATALASE_3"/>
    <property type="match status" value="1"/>
</dbReference>
<dbReference type="EC" id="1.11.1.-" evidence="7"/>
<keyword evidence="6 7" id="KW-0408">Iron</keyword>
<dbReference type="PANTHER" id="PTHR11465">
    <property type="entry name" value="CATALASE"/>
    <property type="match status" value="1"/>
</dbReference>
<evidence type="ECO:0000259" key="11">
    <source>
        <dbReference type="Pfam" id="PF00199"/>
    </source>
</evidence>
<feature type="chain" id="PRO_5015940509" description="Catalase-related peroxidase" evidence="10">
    <location>
        <begin position="23"/>
        <end position="322"/>
    </location>
</feature>
<dbReference type="Gene3D" id="2.40.180.10">
    <property type="entry name" value="Catalase core domain"/>
    <property type="match status" value="1"/>
</dbReference>
<dbReference type="InterPro" id="IPR020835">
    <property type="entry name" value="Catalase_sf"/>
</dbReference>
<evidence type="ECO:0000256" key="3">
    <source>
        <dbReference type="ARBA" id="ARBA00022617"/>
    </source>
</evidence>
<dbReference type="InterPro" id="IPR024168">
    <property type="entry name" value="Catalase_SrpA-type_pred"/>
</dbReference>
<evidence type="ECO:0000256" key="7">
    <source>
        <dbReference type="PIRNR" id="PIRNR000296"/>
    </source>
</evidence>
<dbReference type="InterPro" id="IPR018028">
    <property type="entry name" value="Catalase"/>
</dbReference>
<evidence type="ECO:0000256" key="8">
    <source>
        <dbReference type="PIRSR" id="PIRSR000296-1"/>
    </source>
</evidence>
<dbReference type="EMBL" id="CP021886">
    <property type="protein sequence ID" value="AWI33705.1"/>
    <property type="molecule type" value="Genomic_DNA"/>
</dbReference>
<dbReference type="RefSeq" id="WP_108910589.1">
    <property type="nucleotide sequence ID" value="NZ_CP021886.1"/>
</dbReference>
<protein>
    <recommendedName>
        <fullName evidence="7">Catalase-related peroxidase</fullName>
        <ecNumber evidence="7">1.11.1.-</ecNumber>
    </recommendedName>
</protein>
<dbReference type="GO" id="GO:0042744">
    <property type="term" value="P:hydrogen peroxide catabolic process"/>
    <property type="evidence" value="ECO:0007669"/>
    <property type="project" value="TreeGrafter"/>
</dbReference>
<dbReference type="AlphaFoldDB" id="A0A2U8FE70"/>
<name>A0A2U8FE70_9HELI</name>
<comment type="cofactor">
    <cofactor evidence="7">
        <name>heme</name>
        <dbReference type="ChEBI" id="CHEBI:30413"/>
    </cofactor>
</comment>
<dbReference type="CDD" id="cd08153">
    <property type="entry name" value="srpA_like"/>
    <property type="match status" value="1"/>
</dbReference>
<sequence length="322" mass="36908">MKNKKYLSLVLACSLLGNVAIAQENKTYDAEDIADIFYQLNSSPQDPKRKINHTKGFCASGIFEPTTDITATIDVPLFKQSSIPMEIRYSLGGAIMDDKSKARGMALRFQGENHQWTMVMLNTEVNFAKNPQEFGQFFEMRIPVNGKVDTQKIKKLTQEIDSYKNYAAMVDKMGISSLENTPFYSNHTFWFKTPNQKDPIPARWKFIPKDGIKYLDEKQLKNMSKNFLLENFQTYTQAKPIEYDMYLVYPNKGDATNDTTAIWKGKHKETLVGTLKVQQYQGMQCNKDVYFPADLPTGVEAPKDPLFDLRNATYAITFGRRQ</sequence>
<comment type="similarity">
    <text evidence="1 7">Belongs to the catalase family.</text>
</comment>
<evidence type="ECO:0000256" key="5">
    <source>
        <dbReference type="ARBA" id="ARBA00023002"/>
    </source>
</evidence>
<feature type="active site" evidence="8">
    <location>
        <position position="53"/>
    </location>
</feature>
<dbReference type="KEGG" id="had:CDV25_02205"/>
<feature type="domain" description="Catalase core" evidence="11">
    <location>
        <begin position="51"/>
        <end position="317"/>
    </location>
</feature>
<dbReference type="SUPFAM" id="SSF56634">
    <property type="entry name" value="Heme-dependent catalase-like"/>
    <property type="match status" value="1"/>
</dbReference>
<evidence type="ECO:0000256" key="6">
    <source>
        <dbReference type="ARBA" id="ARBA00023004"/>
    </source>
</evidence>
<keyword evidence="2 7" id="KW-0575">Peroxidase</keyword>
<dbReference type="GO" id="GO:0004096">
    <property type="term" value="F:catalase activity"/>
    <property type="evidence" value="ECO:0007669"/>
    <property type="project" value="InterPro"/>
</dbReference>
<accession>A0A2U8FE70</accession>
<gene>
    <name evidence="12" type="ORF">CDV25_02205</name>
</gene>
<evidence type="ECO:0000256" key="2">
    <source>
        <dbReference type="ARBA" id="ARBA00022559"/>
    </source>
</evidence>
<proteinExistence type="inferred from homology"/>
<evidence type="ECO:0000313" key="12">
    <source>
        <dbReference type="EMBL" id="AWI33705.1"/>
    </source>
</evidence>
<keyword evidence="10" id="KW-0732">Signal</keyword>
<dbReference type="Gene3D" id="1.20.1280.120">
    <property type="match status" value="1"/>
</dbReference>
<dbReference type="GO" id="GO:0042542">
    <property type="term" value="P:response to hydrogen peroxide"/>
    <property type="evidence" value="ECO:0007669"/>
    <property type="project" value="TreeGrafter"/>
</dbReference>
<keyword evidence="4 7" id="KW-0479">Metal-binding</keyword>